<gene>
    <name evidence="2" type="ORF">DR950_21360</name>
</gene>
<reference evidence="2 3" key="1">
    <citation type="submission" date="2018-08" db="EMBL/GenBank/DDBJ databases">
        <title>Diversity &amp; Physiological Properties of Lignin-Decomposing Actinobacteria from Soil.</title>
        <authorList>
            <person name="Roh S.G."/>
            <person name="Kim S.B."/>
        </authorList>
    </citation>
    <scope>NUCLEOTIDE SEQUENCE [LARGE SCALE GENOMIC DNA]</scope>
    <source>
        <strain evidence="2 3">MMS17-GH009</strain>
    </source>
</reference>
<name>A0A372ZX25_9ACTN</name>
<dbReference type="Proteomes" id="UP000263377">
    <property type="component" value="Unassembled WGS sequence"/>
</dbReference>
<evidence type="ECO:0000313" key="3">
    <source>
        <dbReference type="Proteomes" id="UP000263377"/>
    </source>
</evidence>
<evidence type="ECO:0000256" key="1">
    <source>
        <dbReference type="SAM" id="Phobius"/>
    </source>
</evidence>
<proteinExistence type="predicted"/>
<protein>
    <submittedName>
        <fullName evidence="2">Uncharacterized protein</fullName>
    </submittedName>
</protein>
<keyword evidence="3" id="KW-1185">Reference proteome</keyword>
<dbReference type="EMBL" id="QVIG01000001">
    <property type="protein sequence ID" value="RGD59992.1"/>
    <property type="molecule type" value="Genomic_DNA"/>
</dbReference>
<organism evidence="2 3">
    <name type="scientific">Kitasatospora xanthocidica</name>
    <dbReference type="NCBI Taxonomy" id="83382"/>
    <lineage>
        <taxon>Bacteria</taxon>
        <taxon>Bacillati</taxon>
        <taxon>Actinomycetota</taxon>
        <taxon>Actinomycetes</taxon>
        <taxon>Kitasatosporales</taxon>
        <taxon>Streptomycetaceae</taxon>
        <taxon>Kitasatospora</taxon>
    </lineage>
</organism>
<sequence>MTDSVLNVVLGLVASAISAGLGWLAQALRRRRRVERVRAFFGLPGGSECLIVVPRSIGTGSHAHTVTRRDAYALMWLAGLVEECGARPELVAHDAAHRGLGAKTELCLGGPVSNERMAAHLAWGLPGVLITSGPGPGSNVLVVGERDFTAGPDETHVLLARIATPDGGRPVFLVSGQTGTANQAGVRYLVAHHRELARRHGQDGTFALVLRVVDPEAYGPDMVEVAADVTAEALRRPAARSGAA</sequence>
<keyword evidence="1" id="KW-1133">Transmembrane helix</keyword>
<accession>A0A372ZX25</accession>
<evidence type="ECO:0000313" key="2">
    <source>
        <dbReference type="EMBL" id="RGD59992.1"/>
    </source>
</evidence>
<dbReference type="RefSeq" id="WP_117488153.1">
    <property type="nucleotide sequence ID" value="NZ_QVIG01000001.1"/>
</dbReference>
<keyword evidence="1" id="KW-0472">Membrane</keyword>
<feature type="transmembrane region" description="Helical" evidence="1">
    <location>
        <begin position="6"/>
        <end position="28"/>
    </location>
</feature>
<keyword evidence="1" id="KW-0812">Transmembrane</keyword>
<dbReference type="AlphaFoldDB" id="A0A372ZX25"/>
<comment type="caution">
    <text evidence="2">The sequence shown here is derived from an EMBL/GenBank/DDBJ whole genome shotgun (WGS) entry which is preliminary data.</text>
</comment>